<evidence type="ECO:0000313" key="2">
    <source>
        <dbReference type="Proteomes" id="UP000193450"/>
    </source>
</evidence>
<sequence length="155" mass="17949">MQKKKYTVDLAGQMAECEANYARMMQLMPDMAEVDQRLFGVELSGGRPAHIRIDITERCKYTTMVDICQLPSNQSEQPWTTAPSFSLRVYHDAQMAEVVSYDAHRALHASYEYPNEKMFQRDEKIQLNTFLGEWLSHCLKYGHALDDTELCFQSL</sequence>
<organism evidence="1 2">
    <name type="scientific">Oceanicoccus sagamiensis</name>
    <dbReference type="NCBI Taxonomy" id="716816"/>
    <lineage>
        <taxon>Bacteria</taxon>
        <taxon>Pseudomonadati</taxon>
        <taxon>Pseudomonadota</taxon>
        <taxon>Gammaproteobacteria</taxon>
        <taxon>Cellvibrionales</taxon>
        <taxon>Spongiibacteraceae</taxon>
        <taxon>Oceanicoccus</taxon>
    </lineage>
</organism>
<dbReference type="EMBL" id="CP019343">
    <property type="protein sequence ID" value="ARN73846.1"/>
    <property type="molecule type" value="Genomic_DNA"/>
</dbReference>
<dbReference type="PANTHER" id="PTHR38774:SF1">
    <property type="entry name" value="CYTOPLASMIC PROTEIN"/>
    <property type="match status" value="1"/>
</dbReference>
<dbReference type="Proteomes" id="UP000193450">
    <property type="component" value="Chromosome"/>
</dbReference>
<protein>
    <recommendedName>
        <fullName evidence="3">Cytoplasmic protein</fullName>
    </recommendedName>
</protein>
<dbReference type="PANTHER" id="PTHR38774">
    <property type="entry name" value="CYTOPLASMIC PROTEIN-RELATED"/>
    <property type="match status" value="1"/>
</dbReference>
<evidence type="ECO:0000313" key="1">
    <source>
        <dbReference type="EMBL" id="ARN73846.1"/>
    </source>
</evidence>
<dbReference type="RefSeq" id="WP_085757966.1">
    <property type="nucleotide sequence ID" value="NZ_CP019343.1"/>
</dbReference>
<dbReference type="OrthoDB" id="9793663at2"/>
<evidence type="ECO:0008006" key="3">
    <source>
        <dbReference type="Google" id="ProtNLM"/>
    </source>
</evidence>
<accession>A0A1X9N836</accession>
<dbReference type="Pfam" id="PF06853">
    <property type="entry name" value="DUF1249"/>
    <property type="match status" value="1"/>
</dbReference>
<dbReference type="KEGG" id="osg:BST96_06795"/>
<dbReference type="AlphaFoldDB" id="A0A1X9N836"/>
<proteinExistence type="predicted"/>
<gene>
    <name evidence="1" type="ORF">BST96_06795</name>
</gene>
<dbReference type="STRING" id="716816.BST96_06795"/>
<reference evidence="1 2" key="1">
    <citation type="submission" date="2016-11" db="EMBL/GenBank/DDBJ databases">
        <title>Trade-off between light-utilization and light-protection in marine flavobacteria.</title>
        <authorList>
            <person name="Kumagai Y."/>
        </authorList>
    </citation>
    <scope>NUCLEOTIDE SEQUENCE [LARGE SCALE GENOMIC DNA]</scope>
    <source>
        <strain evidence="1 2">NBRC 107125</strain>
    </source>
</reference>
<keyword evidence="2" id="KW-1185">Reference proteome</keyword>
<dbReference type="InterPro" id="IPR009659">
    <property type="entry name" value="DUF1249"/>
</dbReference>
<name>A0A1X9N836_9GAMM</name>